<evidence type="ECO:0000313" key="1">
    <source>
        <dbReference type="EMBL" id="SEA38913.1"/>
    </source>
</evidence>
<name>A0A1H4ASM3_9ACTO</name>
<protein>
    <submittedName>
        <fullName evidence="1">Uncharacterized protein</fullName>
    </submittedName>
</protein>
<evidence type="ECO:0000313" key="2">
    <source>
        <dbReference type="Proteomes" id="UP000199288"/>
    </source>
</evidence>
<sequence>MRSPKQILNEFRLVMAAEEMRLRHILLQETTQPSTTVEDEDTSVTRL</sequence>
<gene>
    <name evidence="1" type="ORF">SAMN02910418_01491</name>
</gene>
<organism evidence="1 2">
    <name type="scientific">Bowdeniella nasicola</name>
    <dbReference type="NCBI Taxonomy" id="208480"/>
    <lineage>
        <taxon>Bacteria</taxon>
        <taxon>Bacillati</taxon>
        <taxon>Actinomycetota</taxon>
        <taxon>Actinomycetes</taxon>
        <taxon>Actinomycetales</taxon>
        <taxon>Actinomycetaceae</taxon>
        <taxon>Bowdeniella</taxon>
    </lineage>
</organism>
<accession>A0A1H4ASM3</accession>
<dbReference type="RefSeq" id="WP_176780737.1">
    <property type="nucleotide sequence ID" value="NZ_FNQV01000008.1"/>
</dbReference>
<proteinExistence type="predicted"/>
<dbReference type="AlphaFoldDB" id="A0A1H4ASM3"/>
<keyword evidence="2" id="KW-1185">Reference proteome</keyword>
<reference evidence="2" key="1">
    <citation type="submission" date="2016-10" db="EMBL/GenBank/DDBJ databases">
        <authorList>
            <person name="Varghese N."/>
            <person name="Submissions S."/>
        </authorList>
    </citation>
    <scope>NUCLEOTIDE SEQUENCE [LARGE SCALE GENOMIC DNA]</scope>
    <source>
        <strain evidence="2">KPR-1</strain>
    </source>
</reference>
<dbReference type="EMBL" id="FNQV01000008">
    <property type="protein sequence ID" value="SEA38913.1"/>
    <property type="molecule type" value="Genomic_DNA"/>
</dbReference>
<dbReference type="Proteomes" id="UP000199288">
    <property type="component" value="Unassembled WGS sequence"/>
</dbReference>